<comment type="caution">
    <text evidence="1">The sequence shown here is derived from an EMBL/GenBank/DDBJ whole genome shotgun (WGS) entry which is preliminary data.</text>
</comment>
<protein>
    <submittedName>
        <fullName evidence="1">Uncharacterized protein</fullName>
    </submittedName>
</protein>
<dbReference type="Proteomes" id="UP001226762">
    <property type="component" value="Unassembled WGS sequence"/>
</dbReference>
<keyword evidence="2" id="KW-1185">Reference proteome</keyword>
<organism evidence="1 2">
    <name type="scientific">Marimonas arenosa</name>
    <dbReference type="NCBI Taxonomy" id="1795305"/>
    <lineage>
        <taxon>Bacteria</taxon>
        <taxon>Pseudomonadati</taxon>
        <taxon>Pseudomonadota</taxon>
        <taxon>Alphaproteobacteria</taxon>
        <taxon>Rhodobacterales</taxon>
        <taxon>Paracoccaceae</taxon>
        <taxon>Marimonas</taxon>
    </lineage>
</organism>
<sequence>MTDVFDARITFHDDLQTMEADFSGFDFSSSALVNEFYDRIEERIRETGEDQWFFLVNYSGCTIDSSAWIAFSRRGKDLNMAHSMGSVRFDASEATRRQIERDAATERFDPNLFADRDSAIARIKTFKSKRRARITHDPNFTLDQIAARISFDPDGPIMEADFSNMTFEHSRDVDDVYDYLEEKIKESDRKWFFLVNMENCEIHPGAWVRYAYRGKRLNIAASLGSVRFAPGSETEEEIRLRAESQGFRPNIRNTRAEALECIAEIKADLLARQG</sequence>
<dbReference type="EMBL" id="JANHAX010000003">
    <property type="protein sequence ID" value="MDQ2090661.1"/>
    <property type="molecule type" value="Genomic_DNA"/>
</dbReference>
<reference evidence="1" key="2">
    <citation type="submission" date="2023-02" db="EMBL/GenBank/DDBJ databases">
        <title>'Rhodoalgimonas zhirmunskyi' gen. nov., isolated from a red alga.</title>
        <authorList>
            <person name="Nedashkovskaya O.I."/>
            <person name="Otstavnykh N.Y."/>
            <person name="Bystritskaya E.P."/>
            <person name="Balabanova L.A."/>
            <person name="Isaeva M.P."/>
        </authorList>
    </citation>
    <scope>NUCLEOTIDE SEQUENCE</scope>
    <source>
        <strain evidence="1">KCTC 52189</strain>
    </source>
</reference>
<evidence type="ECO:0000313" key="2">
    <source>
        <dbReference type="Proteomes" id="UP001226762"/>
    </source>
</evidence>
<gene>
    <name evidence="1" type="ORF">NO357_12190</name>
</gene>
<accession>A0AAE3WCF6</accession>
<evidence type="ECO:0000313" key="1">
    <source>
        <dbReference type="EMBL" id="MDQ2090661.1"/>
    </source>
</evidence>
<dbReference type="RefSeq" id="WP_306735932.1">
    <property type="nucleotide sequence ID" value="NZ_JANHAX010000003.1"/>
</dbReference>
<dbReference type="AlphaFoldDB" id="A0AAE3WCF6"/>
<proteinExistence type="predicted"/>
<reference evidence="1" key="1">
    <citation type="submission" date="2022-07" db="EMBL/GenBank/DDBJ databases">
        <authorList>
            <person name="Otstavnykh N."/>
            <person name="Isaeva M."/>
            <person name="Bystritskaya E."/>
        </authorList>
    </citation>
    <scope>NUCLEOTIDE SEQUENCE</scope>
    <source>
        <strain evidence="1">KCTC 52189</strain>
    </source>
</reference>
<name>A0AAE3WCF6_9RHOB</name>